<accession>A0A1G8ZTQ0</accession>
<sequence length="110" mass="12606">MEKKRVAQIFDTSNKEVIAREILEALPDWFGIPEAREDYILESVHQPFFVAKEGRQALGFLCLKETGKDTVELAVMGVLKEFHRHGVGRELFAAAKEYAAGEQYSFKPWF</sequence>
<gene>
    <name evidence="2" type="ORF">SAMN05216192_13413</name>
</gene>
<keyword evidence="2" id="KW-0808">Transferase</keyword>
<reference evidence="3" key="1">
    <citation type="submission" date="2016-10" db="EMBL/GenBank/DDBJ databases">
        <authorList>
            <person name="Varghese N."/>
            <person name="Submissions S."/>
        </authorList>
    </citation>
    <scope>NUCLEOTIDE SEQUENCE [LARGE SCALE GENOMIC DNA]</scope>
    <source>
        <strain evidence="3">CGMCC 1.11012</strain>
    </source>
</reference>
<dbReference type="Proteomes" id="UP000199050">
    <property type="component" value="Unassembled WGS sequence"/>
</dbReference>
<dbReference type="PROSITE" id="PS51186">
    <property type="entry name" value="GNAT"/>
    <property type="match status" value="1"/>
</dbReference>
<feature type="domain" description="N-acetyltransferase" evidence="1">
    <location>
        <begin position="1"/>
        <end position="110"/>
    </location>
</feature>
<dbReference type="GO" id="GO:0016747">
    <property type="term" value="F:acyltransferase activity, transferring groups other than amino-acyl groups"/>
    <property type="evidence" value="ECO:0007669"/>
    <property type="project" value="InterPro"/>
</dbReference>
<dbReference type="Gene3D" id="3.40.630.30">
    <property type="match status" value="1"/>
</dbReference>
<organism evidence="2 3">
    <name type="scientific">Paenibacillus typhae</name>
    <dbReference type="NCBI Taxonomy" id="1174501"/>
    <lineage>
        <taxon>Bacteria</taxon>
        <taxon>Bacillati</taxon>
        <taxon>Bacillota</taxon>
        <taxon>Bacilli</taxon>
        <taxon>Bacillales</taxon>
        <taxon>Paenibacillaceae</taxon>
        <taxon>Paenibacillus</taxon>
    </lineage>
</organism>
<dbReference type="InterPro" id="IPR000182">
    <property type="entry name" value="GNAT_dom"/>
</dbReference>
<dbReference type="AlphaFoldDB" id="A0A1G8ZTQ0"/>
<proteinExistence type="predicted"/>
<dbReference type="CDD" id="cd04301">
    <property type="entry name" value="NAT_SF"/>
    <property type="match status" value="1"/>
</dbReference>
<dbReference type="InterPro" id="IPR016181">
    <property type="entry name" value="Acyl_CoA_acyltransferase"/>
</dbReference>
<name>A0A1G8ZTQ0_9BACL</name>
<evidence type="ECO:0000313" key="2">
    <source>
        <dbReference type="EMBL" id="SDK18499.1"/>
    </source>
</evidence>
<dbReference type="SUPFAM" id="SSF55729">
    <property type="entry name" value="Acyl-CoA N-acyltransferases (Nat)"/>
    <property type="match status" value="1"/>
</dbReference>
<protein>
    <submittedName>
        <fullName evidence="2">Acetyltransferase (GNAT) domain-containing protein</fullName>
    </submittedName>
</protein>
<dbReference type="EMBL" id="FNDX01000034">
    <property type="protein sequence ID" value="SDK18499.1"/>
    <property type="molecule type" value="Genomic_DNA"/>
</dbReference>
<evidence type="ECO:0000313" key="3">
    <source>
        <dbReference type="Proteomes" id="UP000199050"/>
    </source>
</evidence>
<dbReference type="Pfam" id="PF00583">
    <property type="entry name" value="Acetyltransf_1"/>
    <property type="match status" value="1"/>
</dbReference>
<dbReference type="RefSeq" id="WP_208607214.1">
    <property type="nucleotide sequence ID" value="NZ_CBCSKY010000077.1"/>
</dbReference>
<keyword evidence="3" id="KW-1185">Reference proteome</keyword>
<dbReference type="STRING" id="1174501.SAMN05216192_13413"/>
<evidence type="ECO:0000259" key="1">
    <source>
        <dbReference type="PROSITE" id="PS51186"/>
    </source>
</evidence>